<gene>
    <name evidence="3" type="ORF">VITFI_CDS2982</name>
</gene>
<dbReference type="AlphaFoldDB" id="A0A221KIL5"/>
<keyword evidence="1" id="KW-0812">Transmembrane</keyword>
<evidence type="ECO:0000313" key="4">
    <source>
        <dbReference type="Proteomes" id="UP000199729"/>
    </source>
</evidence>
<dbReference type="PANTHER" id="PTHR33608:SF3">
    <property type="entry name" value="SLR2013 PROTEIN"/>
    <property type="match status" value="1"/>
</dbReference>
<dbReference type="Pfam" id="PF01882">
    <property type="entry name" value="DUF58"/>
    <property type="match status" value="1"/>
</dbReference>
<dbReference type="Proteomes" id="UP000199729">
    <property type="component" value="Chromosome"/>
</dbReference>
<protein>
    <recommendedName>
        <fullName evidence="2">DUF58 domain-containing protein</fullName>
    </recommendedName>
</protein>
<feature type="transmembrane region" description="Helical" evidence="1">
    <location>
        <begin position="12"/>
        <end position="31"/>
    </location>
</feature>
<proteinExistence type="predicted"/>
<evidence type="ECO:0000313" key="3">
    <source>
        <dbReference type="EMBL" id="ASM78759.1"/>
    </source>
</evidence>
<keyword evidence="4" id="KW-1185">Reference proteome</keyword>
<sequence length="454" mass="49380">MVGWRVVPTRRLIGAVAACGVGVAGAAVAGATPALQALLAVLGWLALAAVAGWDAWRTRTLLHHHPLTLTRHLPAVLPHGVPREVQLHLQHEGPHAWQALIFDGIDPHWDCTGLPLAATLPGEGVSVCRYSVTALRRGAASMGPAQVRLRTPQGWWQWELALGASQGLRVFPDFAEVARYAWLADSRRLADVGIRSALARGQGTDFRQLADYQPGDSVRHIDWKATQRRGHPVVRQFQDERDQRVWLLLDCGRRQRADDALNRPGVQQFDRVLNALLLLAHVALKAGDEVGLITFGHEPGEAARRLAPRKGSATLDQLMATLHDVQPGWAHPDFRAVAHELMQQGSRRALVVVLTVLRDEDAPELAAALALLRSRHLVSVASLRDPTLAAIAAQPLGAAQSVAEVATAHLLGQLNRRTLASLSAPGTWLLDVLPADLPATLVNHYSMLKRSHRL</sequence>
<evidence type="ECO:0000259" key="2">
    <source>
        <dbReference type="Pfam" id="PF01882"/>
    </source>
</evidence>
<dbReference type="EMBL" id="CP022423">
    <property type="protein sequence ID" value="ASM78759.1"/>
    <property type="molecule type" value="Genomic_DNA"/>
</dbReference>
<accession>A0A221KIL5</accession>
<name>A0A221KIL5_VITFI</name>
<keyword evidence="1" id="KW-0472">Membrane</keyword>
<dbReference type="OrthoDB" id="9776116at2"/>
<dbReference type="RefSeq" id="WP_089417639.1">
    <property type="nucleotide sequence ID" value="NZ_CP022423.1"/>
</dbReference>
<dbReference type="InterPro" id="IPR002881">
    <property type="entry name" value="DUF58"/>
</dbReference>
<organism evidence="3 4">
    <name type="scientific">Vitreoscilla filiformis</name>
    <dbReference type="NCBI Taxonomy" id="63"/>
    <lineage>
        <taxon>Bacteria</taxon>
        <taxon>Pseudomonadati</taxon>
        <taxon>Pseudomonadota</taxon>
        <taxon>Betaproteobacteria</taxon>
        <taxon>Neisseriales</taxon>
        <taxon>Neisseriaceae</taxon>
        <taxon>Vitreoscilla</taxon>
    </lineage>
</organism>
<reference evidence="3 4" key="1">
    <citation type="submission" date="2017-07" db="EMBL/GenBank/DDBJ databases">
        <title>Complete Genome Sequence of the cosmetic ferment Vitreoscilla filiformis (ATCC15551).</title>
        <authorList>
            <person name="Contreras S."/>
            <person name="Sagory-Zalkind P."/>
            <person name="Blanquart H."/>
            <person name="Iltis A."/>
            <person name="Morand S.C."/>
        </authorList>
    </citation>
    <scope>NUCLEOTIDE SEQUENCE [LARGE SCALE GENOMIC DNA]</scope>
    <source>
        <strain evidence="3 4">ATCC 15551</strain>
    </source>
</reference>
<dbReference type="PANTHER" id="PTHR33608">
    <property type="entry name" value="BLL2464 PROTEIN"/>
    <property type="match status" value="1"/>
</dbReference>
<evidence type="ECO:0000256" key="1">
    <source>
        <dbReference type="SAM" id="Phobius"/>
    </source>
</evidence>
<dbReference type="KEGG" id="vff:VITFI_CDS2982"/>
<feature type="domain" description="DUF58" evidence="2">
    <location>
        <begin position="211"/>
        <end position="387"/>
    </location>
</feature>
<keyword evidence="1" id="KW-1133">Transmembrane helix</keyword>